<dbReference type="InterPro" id="IPR011712">
    <property type="entry name" value="Sig_transdc_His_kin_sub3_dim/P"/>
</dbReference>
<keyword evidence="4" id="KW-1133">Transmembrane helix</keyword>
<dbReference type="Gene3D" id="6.10.250.2870">
    <property type="match status" value="1"/>
</dbReference>
<evidence type="ECO:0000313" key="7">
    <source>
        <dbReference type="Proteomes" id="UP001157126"/>
    </source>
</evidence>
<keyword evidence="1" id="KW-0808">Transferase</keyword>
<feature type="transmembrane region" description="Helical" evidence="4">
    <location>
        <begin position="146"/>
        <end position="168"/>
    </location>
</feature>
<evidence type="ECO:0000256" key="2">
    <source>
        <dbReference type="ARBA" id="ARBA00022777"/>
    </source>
</evidence>
<evidence type="ECO:0000256" key="1">
    <source>
        <dbReference type="ARBA" id="ARBA00022679"/>
    </source>
</evidence>
<dbReference type="RefSeq" id="WP_284304543.1">
    <property type="nucleotide sequence ID" value="NZ_BSUO01000001.1"/>
</dbReference>
<dbReference type="PANTHER" id="PTHR24421:SF63">
    <property type="entry name" value="SENSOR HISTIDINE KINASE DESK"/>
    <property type="match status" value="1"/>
</dbReference>
<proteinExistence type="predicted"/>
<feature type="transmembrane region" description="Helical" evidence="4">
    <location>
        <begin position="12"/>
        <end position="29"/>
    </location>
</feature>
<dbReference type="PANTHER" id="PTHR24421">
    <property type="entry name" value="NITRATE/NITRITE SENSOR PROTEIN NARX-RELATED"/>
    <property type="match status" value="1"/>
</dbReference>
<feature type="transmembrane region" description="Helical" evidence="4">
    <location>
        <begin position="98"/>
        <end position="115"/>
    </location>
</feature>
<accession>A0ABQ6IW59</accession>
<keyword evidence="2" id="KW-0418">Kinase</keyword>
<keyword evidence="3" id="KW-0902">Two-component regulatory system</keyword>
<feature type="domain" description="Signal transduction histidine kinase subgroup 3 dimerisation and phosphoacceptor" evidence="5">
    <location>
        <begin position="189"/>
        <end position="253"/>
    </location>
</feature>
<keyword evidence="4" id="KW-0812">Transmembrane</keyword>
<organism evidence="6 7">
    <name type="scientific">Mobilicoccus caccae</name>
    <dbReference type="NCBI Taxonomy" id="1859295"/>
    <lineage>
        <taxon>Bacteria</taxon>
        <taxon>Bacillati</taxon>
        <taxon>Actinomycetota</taxon>
        <taxon>Actinomycetes</taxon>
        <taxon>Micrococcales</taxon>
        <taxon>Dermatophilaceae</taxon>
        <taxon>Mobilicoccus</taxon>
    </lineage>
</organism>
<comment type="caution">
    <text evidence="6">The sequence shown here is derived from an EMBL/GenBank/DDBJ whole genome shotgun (WGS) entry which is preliminary data.</text>
</comment>
<dbReference type="EMBL" id="BSUO01000001">
    <property type="protein sequence ID" value="GMA40923.1"/>
    <property type="molecule type" value="Genomic_DNA"/>
</dbReference>
<dbReference type="Pfam" id="PF07730">
    <property type="entry name" value="HisKA_3"/>
    <property type="match status" value="1"/>
</dbReference>
<evidence type="ECO:0000256" key="3">
    <source>
        <dbReference type="ARBA" id="ARBA00023012"/>
    </source>
</evidence>
<dbReference type="InterPro" id="IPR050482">
    <property type="entry name" value="Sensor_HK_TwoCompSys"/>
</dbReference>
<gene>
    <name evidence="6" type="ORF">GCM10025883_29680</name>
</gene>
<feature type="transmembrane region" description="Helical" evidence="4">
    <location>
        <begin position="122"/>
        <end position="140"/>
    </location>
</feature>
<sequence>MTDSPRAQQARLLVLTLLLLNLPIVLLLASSQVRWVPGAPALGVTLLLLGYAVTQGLVLHGAVTPWVDGAGPQVADLGLVLSTVALAGPLTLLAEPSAVPWSWVAGFAVGALVVLHPCGRGAVLVAAVVLGGGAVSVLLGGGLRDLLVLTLVTAVGVAGMGALTVWLLRLLIASETGREARTALAVTQERLRLTRDLHDVLAQNLTVIALKAELVADLTVADPAASSGQAREIRTLAEAGLQRARATLRGHDPLDLDEQLRTAVRVLASAGIATQVDATPVGTGDASRYLAAVVREGATNVLRHSGATTCAITVTTGPGVPAWP</sequence>
<feature type="transmembrane region" description="Helical" evidence="4">
    <location>
        <begin position="74"/>
        <end position="92"/>
    </location>
</feature>
<evidence type="ECO:0000259" key="5">
    <source>
        <dbReference type="Pfam" id="PF07730"/>
    </source>
</evidence>
<evidence type="ECO:0000313" key="6">
    <source>
        <dbReference type="EMBL" id="GMA40923.1"/>
    </source>
</evidence>
<protein>
    <recommendedName>
        <fullName evidence="5">Signal transduction histidine kinase subgroup 3 dimerisation and phosphoacceptor domain-containing protein</fullName>
    </recommendedName>
</protein>
<evidence type="ECO:0000256" key="4">
    <source>
        <dbReference type="SAM" id="Phobius"/>
    </source>
</evidence>
<dbReference type="Proteomes" id="UP001157126">
    <property type="component" value="Unassembled WGS sequence"/>
</dbReference>
<keyword evidence="7" id="KW-1185">Reference proteome</keyword>
<reference evidence="7" key="1">
    <citation type="journal article" date="2019" name="Int. J. Syst. Evol. Microbiol.">
        <title>The Global Catalogue of Microorganisms (GCM) 10K type strain sequencing project: providing services to taxonomists for standard genome sequencing and annotation.</title>
        <authorList>
            <consortium name="The Broad Institute Genomics Platform"/>
            <consortium name="The Broad Institute Genome Sequencing Center for Infectious Disease"/>
            <person name="Wu L."/>
            <person name="Ma J."/>
        </authorList>
    </citation>
    <scope>NUCLEOTIDE SEQUENCE [LARGE SCALE GENOMIC DNA]</scope>
    <source>
        <strain evidence="7">NBRC 113072</strain>
    </source>
</reference>
<keyword evidence="4" id="KW-0472">Membrane</keyword>
<feature type="transmembrane region" description="Helical" evidence="4">
    <location>
        <begin position="41"/>
        <end position="62"/>
    </location>
</feature>
<name>A0ABQ6IW59_9MICO</name>